<accession>A0A0A9HAQ6</accession>
<protein>
    <submittedName>
        <fullName evidence="1">Uncharacterized protein</fullName>
    </submittedName>
</protein>
<dbReference type="AlphaFoldDB" id="A0A0A9HAQ6"/>
<organism evidence="1">
    <name type="scientific">Arundo donax</name>
    <name type="common">Giant reed</name>
    <name type="synonym">Donax arundinaceus</name>
    <dbReference type="NCBI Taxonomy" id="35708"/>
    <lineage>
        <taxon>Eukaryota</taxon>
        <taxon>Viridiplantae</taxon>
        <taxon>Streptophyta</taxon>
        <taxon>Embryophyta</taxon>
        <taxon>Tracheophyta</taxon>
        <taxon>Spermatophyta</taxon>
        <taxon>Magnoliopsida</taxon>
        <taxon>Liliopsida</taxon>
        <taxon>Poales</taxon>
        <taxon>Poaceae</taxon>
        <taxon>PACMAD clade</taxon>
        <taxon>Arundinoideae</taxon>
        <taxon>Arundineae</taxon>
        <taxon>Arundo</taxon>
    </lineage>
</organism>
<dbReference type="EMBL" id="GBRH01165002">
    <property type="protein sequence ID" value="JAE32894.1"/>
    <property type="molecule type" value="Transcribed_RNA"/>
</dbReference>
<proteinExistence type="predicted"/>
<evidence type="ECO:0000313" key="1">
    <source>
        <dbReference type="EMBL" id="JAE32894.1"/>
    </source>
</evidence>
<name>A0A0A9HAQ6_ARUDO</name>
<reference evidence="1" key="1">
    <citation type="submission" date="2014-09" db="EMBL/GenBank/DDBJ databases">
        <authorList>
            <person name="Magalhaes I.L.F."/>
            <person name="Oliveira U."/>
            <person name="Santos F.R."/>
            <person name="Vidigal T.H.D.A."/>
            <person name="Brescovit A.D."/>
            <person name="Santos A.J."/>
        </authorList>
    </citation>
    <scope>NUCLEOTIDE SEQUENCE</scope>
    <source>
        <tissue evidence="1">Shoot tissue taken approximately 20 cm above the soil surface</tissue>
    </source>
</reference>
<sequence length="49" mass="5674">MYVLLMGTTKNRQECLFFFLCKIDKYTADLVIAYKSGNEKLNMDSSITD</sequence>
<reference evidence="1" key="2">
    <citation type="journal article" date="2015" name="Data Brief">
        <title>Shoot transcriptome of the giant reed, Arundo donax.</title>
        <authorList>
            <person name="Barrero R.A."/>
            <person name="Guerrero F.D."/>
            <person name="Moolhuijzen P."/>
            <person name="Goolsby J.A."/>
            <person name="Tidwell J."/>
            <person name="Bellgard S.E."/>
            <person name="Bellgard M.I."/>
        </authorList>
    </citation>
    <scope>NUCLEOTIDE SEQUENCE</scope>
    <source>
        <tissue evidence="1">Shoot tissue taken approximately 20 cm above the soil surface</tissue>
    </source>
</reference>